<reference evidence="2 3" key="1">
    <citation type="submission" date="2023-08" db="EMBL/GenBank/DDBJ databases">
        <title>Black Yeasts Isolated from many extreme environments.</title>
        <authorList>
            <person name="Coleine C."/>
            <person name="Stajich J.E."/>
            <person name="Selbmann L."/>
        </authorList>
    </citation>
    <scope>NUCLEOTIDE SEQUENCE [LARGE SCALE GENOMIC DNA]</scope>
    <source>
        <strain evidence="2 3">CCFEE 5885</strain>
    </source>
</reference>
<feature type="region of interest" description="Disordered" evidence="1">
    <location>
        <begin position="114"/>
        <end position="154"/>
    </location>
</feature>
<keyword evidence="3" id="KW-1185">Reference proteome</keyword>
<gene>
    <name evidence="2" type="ORF">LTR24_000240</name>
</gene>
<comment type="caution">
    <text evidence="2">The sequence shown here is derived from an EMBL/GenBank/DDBJ whole genome shotgun (WGS) entry which is preliminary data.</text>
</comment>
<evidence type="ECO:0000256" key="1">
    <source>
        <dbReference type="SAM" id="MobiDB-lite"/>
    </source>
</evidence>
<feature type="compositionally biased region" description="Basic and acidic residues" evidence="1">
    <location>
        <begin position="1"/>
        <end position="16"/>
    </location>
</feature>
<name>A0ABR0KQT6_9EURO</name>
<protein>
    <submittedName>
        <fullName evidence="2">Uncharacterized protein</fullName>
    </submittedName>
</protein>
<dbReference type="Proteomes" id="UP001345013">
    <property type="component" value="Unassembled WGS sequence"/>
</dbReference>
<proteinExistence type="predicted"/>
<evidence type="ECO:0000313" key="3">
    <source>
        <dbReference type="Proteomes" id="UP001345013"/>
    </source>
</evidence>
<feature type="region of interest" description="Disordered" evidence="1">
    <location>
        <begin position="1"/>
        <end position="48"/>
    </location>
</feature>
<sequence>MAFVERKVSSRVDMSARRQKRESRSRPWTSNSVVGSVAVPKPHTGGQQAMAVGTKVEVLRLAPQSRLPVFNGDTKSLTSAAHTLVGSFASASCRLPRLAAKWGLSVEKRVQRGCATSKTSSAAGVLDSSPPTKPVKDEVEVRRAVSSSSVDSNG</sequence>
<accession>A0ABR0KQT6</accession>
<evidence type="ECO:0000313" key="2">
    <source>
        <dbReference type="EMBL" id="KAK5102330.1"/>
    </source>
</evidence>
<feature type="compositionally biased region" description="Basic and acidic residues" evidence="1">
    <location>
        <begin position="134"/>
        <end position="143"/>
    </location>
</feature>
<organism evidence="2 3">
    <name type="scientific">Lithohypha guttulata</name>
    <dbReference type="NCBI Taxonomy" id="1690604"/>
    <lineage>
        <taxon>Eukaryota</taxon>
        <taxon>Fungi</taxon>
        <taxon>Dikarya</taxon>
        <taxon>Ascomycota</taxon>
        <taxon>Pezizomycotina</taxon>
        <taxon>Eurotiomycetes</taxon>
        <taxon>Chaetothyriomycetidae</taxon>
        <taxon>Chaetothyriales</taxon>
        <taxon>Trichomeriaceae</taxon>
        <taxon>Lithohypha</taxon>
    </lineage>
</organism>
<dbReference type="EMBL" id="JAVRRG010000002">
    <property type="protein sequence ID" value="KAK5102330.1"/>
    <property type="molecule type" value="Genomic_DNA"/>
</dbReference>
<feature type="compositionally biased region" description="Low complexity" evidence="1">
    <location>
        <begin position="144"/>
        <end position="154"/>
    </location>
</feature>